<comment type="similarity">
    <text evidence="3 15">Belongs to the peptidase M49 family.</text>
</comment>
<dbReference type="EMBL" id="JADBJN010000003">
    <property type="protein sequence ID" value="KAG5673167.1"/>
    <property type="molecule type" value="Genomic_DNA"/>
</dbReference>
<dbReference type="OrthoDB" id="4694525at2759"/>
<keyword evidence="11 15" id="KW-0862">Zinc</keyword>
<dbReference type="GO" id="GO:0004177">
    <property type="term" value="F:aminopeptidase activity"/>
    <property type="evidence" value="ECO:0007669"/>
    <property type="project" value="UniProtKB-KW"/>
</dbReference>
<evidence type="ECO:0000256" key="1">
    <source>
        <dbReference type="ARBA" id="ARBA00001336"/>
    </source>
</evidence>
<gene>
    <name evidence="18" type="ORF">PVAND_003235</name>
</gene>
<keyword evidence="9 15" id="KW-0479">Metal-binding</keyword>
<comment type="cofactor">
    <cofactor evidence="15 17">
        <name>Zn(2+)</name>
        <dbReference type="ChEBI" id="CHEBI:29105"/>
    </cofactor>
    <text evidence="15 17">Binds 1 zinc ion per subunit.</text>
</comment>
<accession>A0A9J6BTF3</accession>
<evidence type="ECO:0000256" key="8">
    <source>
        <dbReference type="ARBA" id="ARBA00022670"/>
    </source>
</evidence>
<keyword evidence="19" id="KW-1185">Reference proteome</keyword>
<keyword evidence="12 15" id="KW-0482">Metalloprotease</keyword>
<dbReference type="Gene3D" id="3.30.540.30">
    <property type="match status" value="3"/>
</dbReference>
<evidence type="ECO:0000256" key="10">
    <source>
        <dbReference type="ARBA" id="ARBA00022801"/>
    </source>
</evidence>
<comment type="caution">
    <text evidence="18">The sequence shown here is derived from an EMBL/GenBank/DDBJ whole genome shotgun (WGS) entry which is preliminary data.</text>
</comment>
<evidence type="ECO:0000256" key="4">
    <source>
        <dbReference type="ARBA" id="ARBA00012063"/>
    </source>
</evidence>
<dbReference type="EC" id="3.4.14.4" evidence="4 15"/>
<evidence type="ECO:0000256" key="3">
    <source>
        <dbReference type="ARBA" id="ARBA00010200"/>
    </source>
</evidence>
<evidence type="ECO:0000256" key="11">
    <source>
        <dbReference type="ARBA" id="ARBA00022833"/>
    </source>
</evidence>
<evidence type="ECO:0000313" key="18">
    <source>
        <dbReference type="EMBL" id="KAG5673167.1"/>
    </source>
</evidence>
<dbReference type="GO" id="GO:0008235">
    <property type="term" value="F:metalloexopeptidase activity"/>
    <property type="evidence" value="ECO:0007669"/>
    <property type="project" value="InterPro"/>
</dbReference>
<evidence type="ECO:0000256" key="14">
    <source>
        <dbReference type="ARBA" id="ARBA00032119"/>
    </source>
</evidence>
<dbReference type="PANTHER" id="PTHR23422:SF11">
    <property type="entry name" value="DIPEPTIDYL PEPTIDASE 3"/>
    <property type="match status" value="1"/>
</dbReference>
<evidence type="ECO:0000256" key="5">
    <source>
        <dbReference type="ARBA" id="ARBA00014713"/>
    </source>
</evidence>
<dbReference type="Pfam" id="PF03571">
    <property type="entry name" value="Peptidase_M49"/>
    <property type="match status" value="1"/>
</dbReference>
<evidence type="ECO:0000313" key="19">
    <source>
        <dbReference type="Proteomes" id="UP001107558"/>
    </source>
</evidence>
<feature type="binding site" evidence="17">
    <location>
        <position position="443"/>
    </location>
    <ligand>
        <name>Zn(2+)</name>
        <dbReference type="ChEBI" id="CHEBI:29105"/>
        <note>catalytic</note>
    </ligand>
</feature>
<reference evidence="18" key="1">
    <citation type="submission" date="2021-03" db="EMBL/GenBank/DDBJ databases">
        <title>Chromosome level genome of the anhydrobiotic midge Polypedilum vanderplanki.</title>
        <authorList>
            <person name="Yoshida Y."/>
            <person name="Kikawada T."/>
            <person name="Gusev O."/>
        </authorList>
    </citation>
    <scope>NUCLEOTIDE SEQUENCE</scope>
    <source>
        <strain evidence="18">NIAS01</strain>
        <tissue evidence="18">Whole body or cell culture</tissue>
    </source>
</reference>
<dbReference type="GO" id="GO:0005737">
    <property type="term" value="C:cytoplasm"/>
    <property type="evidence" value="ECO:0007669"/>
    <property type="project" value="UniProtKB-SubCell"/>
</dbReference>
<comment type="subcellular location">
    <subcellularLocation>
        <location evidence="2">Cytoplasm</location>
    </subcellularLocation>
</comment>
<keyword evidence="6 15" id="KW-0031">Aminopeptidase</keyword>
<feature type="binding site" evidence="17">
    <location>
        <position position="448"/>
    </location>
    <ligand>
        <name>Zn(2+)</name>
        <dbReference type="ChEBI" id="CHEBI:29105"/>
        <note>catalytic</note>
    </ligand>
</feature>
<dbReference type="PANTHER" id="PTHR23422">
    <property type="entry name" value="DIPEPTIDYL PEPTIDASE III-RELATED"/>
    <property type="match status" value="1"/>
</dbReference>
<keyword evidence="10 15" id="KW-0378">Hydrolase</keyword>
<evidence type="ECO:0000256" key="9">
    <source>
        <dbReference type="ARBA" id="ARBA00022723"/>
    </source>
</evidence>
<name>A0A9J6BTF3_POLVA</name>
<dbReference type="InterPro" id="IPR005317">
    <property type="entry name" value="Dipeptidyl-peptase3"/>
</dbReference>
<sequence length="720" mass="82992">MDLREFVLENTTPIVYLDCKQAFDKLTDKEKNYLHNYTKASYYGSLISFIQSSPESPQIFNLIHGIFTSESVDSLRSACKGKVTDEEFTSFLVYCCGFYSNAGNYKGFGDSKILPGLDEDKMEVIIKNSKLYASNKTKTEKLWNEVKSGIFSLTDANKSLGLKDHGITTYFSSNCTKEDADLVADWMKQRKFEAYICRTFKTVDQSEKAHYEIRLASAETSDNDRYTLPEEEWNGAYFKITRGDYSEILPFVNKYLEEAIDYVANDGQKQMLSYIVKSFKDGDLDAHKEGSRYWVLDRVPAVEAYIGFMFTYRDPVGERGEFFGWTSMINRVLSEKFQNLVENAENFLECLPWPSTFEKDVFSKPDFSYVDVMAFAGSSVPVGLSIPITYEKLRHKEGFKNITLGNVLKCRFGIDDYPFLTEEDEALMKKYKEAAFEVQLGLHELLGHGSGKLFTVDENGKFNFNKDSVINPLTNQNVDKWYQPGETFDSKFKAIGSSYEECRSEAVALHLMFNRDILKIFGHTDETEIDNLIYVGWLMMAYAGAGRATEMWNPSTKQWGQAHSRGRYALMKVMLESGILEIKETEPNKKLLLSLDRDKIETVGREAIANFLLKLQVYKSIGDYESANELYEKYSKVDEDGPHPFAKWREIVLINRKPRLIVIQSNSEIDSEGKVQLKTYEANFDGFINSWRERFENPQEMCEIMERVWIKDKCHFYSNE</sequence>
<keyword evidence="8 15" id="KW-0645">Protease</keyword>
<dbReference type="GO" id="GO:0006508">
    <property type="term" value="P:proteolysis"/>
    <property type="evidence" value="ECO:0007669"/>
    <property type="project" value="UniProtKB-KW"/>
</dbReference>
<evidence type="ECO:0000256" key="6">
    <source>
        <dbReference type="ARBA" id="ARBA00022438"/>
    </source>
</evidence>
<feature type="active site" evidence="16">
    <location>
        <position position="444"/>
    </location>
</feature>
<comment type="catalytic activity">
    <reaction evidence="1 15">
        <text>Release of an N-terminal dipeptide from a peptide comprising four or more residues, with broad specificity. Also acts on dipeptidyl 2-naphthylamides.</text>
        <dbReference type="EC" id="3.4.14.4"/>
    </reaction>
</comment>
<organism evidence="18 19">
    <name type="scientific">Polypedilum vanderplanki</name>
    <name type="common">Sleeping chironomid midge</name>
    <dbReference type="NCBI Taxonomy" id="319348"/>
    <lineage>
        <taxon>Eukaryota</taxon>
        <taxon>Metazoa</taxon>
        <taxon>Ecdysozoa</taxon>
        <taxon>Arthropoda</taxon>
        <taxon>Hexapoda</taxon>
        <taxon>Insecta</taxon>
        <taxon>Pterygota</taxon>
        <taxon>Neoptera</taxon>
        <taxon>Endopterygota</taxon>
        <taxon>Diptera</taxon>
        <taxon>Nematocera</taxon>
        <taxon>Chironomoidea</taxon>
        <taxon>Chironomidae</taxon>
        <taxon>Chironominae</taxon>
        <taxon>Polypedilum</taxon>
        <taxon>Polypedilum</taxon>
    </lineage>
</organism>
<keyword evidence="7 15" id="KW-0963">Cytoplasm</keyword>
<evidence type="ECO:0000256" key="17">
    <source>
        <dbReference type="PIRSR" id="PIRSR007828-2"/>
    </source>
</evidence>
<dbReference type="PIRSF" id="PIRSF007828">
    <property type="entry name" value="Dipeptidyl-peptidase_III"/>
    <property type="match status" value="1"/>
</dbReference>
<evidence type="ECO:0000256" key="12">
    <source>
        <dbReference type="ARBA" id="ARBA00023049"/>
    </source>
</evidence>
<feature type="binding site" evidence="17">
    <location>
        <position position="501"/>
    </location>
    <ligand>
        <name>Zn(2+)</name>
        <dbReference type="ChEBI" id="CHEBI:29105"/>
        <note>catalytic</note>
    </ligand>
</feature>
<protein>
    <recommendedName>
        <fullName evidence="5 15">Dipeptidyl peptidase 3</fullName>
        <ecNumber evidence="4 15">3.4.14.4</ecNumber>
    </recommendedName>
    <alternativeName>
        <fullName evidence="13 15">Dipeptidyl aminopeptidase III</fullName>
    </alternativeName>
    <alternativeName>
        <fullName evidence="14 15">Dipeptidyl peptidase III</fullName>
    </alternativeName>
</protein>
<proteinExistence type="inferred from homology"/>
<evidence type="ECO:0000256" key="7">
    <source>
        <dbReference type="ARBA" id="ARBA00022490"/>
    </source>
</evidence>
<evidence type="ECO:0000256" key="2">
    <source>
        <dbReference type="ARBA" id="ARBA00004496"/>
    </source>
</evidence>
<evidence type="ECO:0000256" key="16">
    <source>
        <dbReference type="PIRSR" id="PIRSR007828-1"/>
    </source>
</evidence>
<evidence type="ECO:0000256" key="15">
    <source>
        <dbReference type="PIRNR" id="PIRNR007828"/>
    </source>
</evidence>
<evidence type="ECO:0000256" key="13">
    <source>
        <dbReference type="ARBA" id="ARBA00031288"/>
    </source>
</evidence>
<dbReference type="AlphaFoldDB" id="A0A9J6BTF3"/>
<dbReference type="Proteomes" id="UP001107558">
    <property type="component" value="Chromosome 3"/>
</dbReference>
<dbReference type="GO" id="GO:0046872">
    <property type="term" value="F:metal ion binding"/>
    <property type="evidence" value="ECO:0007669"/>
    <property type="project" value="UniProtKB-KW"/>
</dbReference>
<dbReference type="GO" id="GO:0008239">
    <property type="term" value="F:dipeptidyl-peptidase activity"/>
    <property type="evidence" value="ECO:0007669"/>
    <property type="project" value="UniProtKB-UniRule"/>
</dbReference>
<dbReference type="InterPro" id="IPR039461">
    <property type="entry name" value="Peptidase_M49"/>
</dbReference>